<dbReference type="PANTHER" id="PTHR30069:SF29">
    <property type="entry name" value="HEMOGLOBIN AND HEMOGLOBIN-HAPTOGLOBIN-BINDING PROTEIN 1-RELATED"/>
    <property type="match status" value="1"/>
</dbReference>
<evidence type="ECO:0000256" key="2">
    <source>
        <dbReference type="ARBA" id="ARBA00008143"/>
    </source>
</evidence>
<keyword evidence="9 18" id="KW-0675">Receptor</keyword>
<keyword evidence="6 15" id="KW-0732">Signal</keyword>
<dbReference type="Pfam" id="PF07715">
    <property type="entry name" value="Plug"/>
    <property type="match status" value="1"/>
</dbReference>
<feature type="signal peptide" evidence="15">
    <location>
        <begin position="1"/>
        <end position="25"/>
    </location>
</feature>
<evidence type="ECO:0000256" key="14">
    <source>
        <dbReference type="SAM" id="MobiDB-lite"/>
    </source>
</evidence>
<protein>
    <submittedName>
        <fullName evidence="18">TonB-dependent receptor</fullName>
    </submittedName>
</protein>
<keyword evidence="7 13" id="KW-0798">TonB box</keyword>
<keyword evidence="5 11" id="KW-0812">Transmembrane</keyword>
<keyword evidence="8 11" id="KW-0472">Membrane</keyword>
<dbReference type="PROSITE" id="PS01156">
    <property type="entry name" value="TONB_DEPENDENT_REC_2"/>
    <property type="match status" value="1"/>
</dbReference>
<evidence type="ECO:0000313" key="18">
    <source>
        <dbReference type="EMBL" id="PWC13141.1"/>
    </source>
</evidence>
<evidence type="ECO:0000256" key="5">
    <source>
        <dbReference type="ARBA" id="ARBA00022692"/>
    </source>
</evidence>
<keyword evidence="10 11" id="KW-0998">Cell outer membrane</keyword>
<evidence type="ECO:0000259" key="16">
    <source>
        <dbReference type="Pfam" id="PF00593"/>
    </source>
</evidence>
<gene>
    <name evidence="18" type="ORF">B4923_07890</name>
</gene>
<dbReference type="EMBL" id="QDKJ01000005">
    <property type="protein sequence ID" value="PWC13141.1"/>
    <property type="molecule type" value="Genomic_DNA"/>
</dbReference>
<dbReference type="PANTHER" id="PTHR30069">
    <property type="entry name" value="TONB-DEPENDENT OUTER MEMBRANE RECEPTOR"/>
    <property type="match status" value="1"/>
</dbReference>
<dbReference type="InterPro" id="IPR037066">
    <property type="entry name" value="Plug_dom_sf"/>
</dbReference>
<feature type="compositionally biased region" description="Polar residues" evidence="14">
    <location>
        <begin position="25"/>
        <end position="41"/>
    </location>
</feature>
<accession>A0A2U1TUR1</accession>
<evidence type="ECO:0000256" key="11">
    <source>
        <dbReference type="PROSITE-ProRule" id="PRU01360"/>
    </source>
</evidence>
<dbReference type="InterPro" id="IPR036942">
    <property type="entry name" value="Beta-barrel_TonB_sf"/>
</dbReference>
<evidence type="ECO:0000256" key="8">
    <source>
        <dbReference type="ARBA" id="ARBA00023136"/>
    </source>
</evidence>
<dbReference type="CDD" id="cd01347">
    <property type="entry name" value="ligand_gated_channel"/>
    <property type="match status" value="1"/>
</dbReference>
<proteinExistence type="inferred from homology"/>
<feature type="domain" description="TonB-dependent receptor-like beta-barrel" evidence="16">
    <location>
        <begin position="340"/>
        <end position="746"/>
    </location>
</feature>
<evidence type="ECO:0000256" key="1">
    <source>
        <dbReference type="ARBA" id="ARBA00004571"/>
    </source>
</evidence>
<evidence type="ECO:0000313" key="19">
    <source>
        <dbReference type="Proteomes" id="UP000245138"/>
    </source>
</evidence>
<sequence length="789" mass="86198">MLTNKNLNKILLTGILTGIALNSAAADSQTTPQTNSASESEPTGDVMTVYSPKVEKEAGTKTTITASDMQKEGGNDFGTIMRYQPLISATGAAGGSGTGKSGFDRGGYTGYNVRGMEANRVSVDVDGVELPTATDRSLASDTGRANLGTYGIGRDYIDPYMYGSVGIESGATSVTNSNNALGGSVSFRPKSADDYLSADKTSYFGYQSDYDSSNRSWHNGITAAAGDDYLRGVIVVSRRDGQETENNSGTIDAYPANWHSNAILASGIWQATDTHQLTATLDYYHKTNHTHYDTWNSSGSSIIGTAQQSSQTRRWGASLADRWTPENNSFFDVVDSKIFYQKTQAHDNTYMPDAYSSGYPMQLVYSDYDTDTFGVESRASKEWNNHRFSFGLNARQANTKRPFTQEGSVGNQISRPQADSSQLTLGAFAQDTITWDLGGHDFSIVPGVRAAYQKSKPENLSNLLDASSVADSDEVNSMYSSNSDTQILPSLSFLYDIKPDLIAYIQYKRGAQFPNAGQLYGAWNVGTTTAYRRYAIVSSPDLETETSNNYELGLKGQVVEGITLSAATFYNDYKNFIAYTRYTRTGNPEKFTNVPSQFTTIYQAENRDKAYIYGGEISAKFNLGTWFEQANGFSTRLAFGYAEGASKSSYSGDKYVDLESVAPMKAIVGIAYDDPSKLYGAALTATFNKGKQATSTDTRNSYNNSGSDLTESTTEYMRVPGYGVVDLTAYYRVAKNVKLSGGIYNITDRKYWDYLSSRNLENSTNQDLNDQQLAVAPGRTFQLGVNVDF</sequence>
<dbReference type="GO" id="GO:0009279">
    <property type="term" value="C:cell outer membrane"/>
    <property type="evidence" value="ECO:0007669"/>
    <property type="project" value="UniProtKB-SubCell"/>
</dbReference>
<keyword evidence="4 11" id="KW-1134">Transmembrane beta strand</keyword>
<dbReference type="InterPro" id="IPR039426">
    <property type="entry name" value="TonB-dep_rcpt-like"/>
</dbReference>
<comment type="caution">
    <text evidence="18">The sequence shown here is derived from an EMBL/GenBank/DDBJ whole genome shotgun (WGS) entry which is preliminary data.</text>
</comment>
<evidence type="ECO:0000259" key="17">
    <source>
        <dbReference type="Pfam" id="PF07715"/>
    </source>
</evidence>
<dbReference type="OrthoDB" id="9764669at2"/>
<feature type="chain" id="PRO_5015446422" evidence="15">
    <location>
        <begin position="26"/>
        <end position="789"/>
    </location>
</feature>
<dbReference type="AlphaFoldDB" id="A0A2U1TUR1"/>
<feature type="region of interest" description="Disordered" evidence="14">
    <location>
        <begin position="25"/>
        <end position="60"/>
    </location>
</feature>
<dbReference type="PROSITE" id="PS52016">
    <property type="entry name" value="TONB_DEPENDENT_REC_3"/>
    <property type="match status" value="1"/>
</dbReference>
<comment type="subcellular location">
    <subcellularLocation>
        <location evidence="1 11">Cell outer membrane</location>
        <topology evidence="1 11">Multi-pass membrane protein</topology>
    </subcellularLocation>
</comment>
<dbReference type="SUPFAM" id="SSF56935">
    <property type="entry name" value="Porins"/>
    <property type="match status" value="1"/>
</dbReference>
<dbReference type="Gene3D" id="2.40.170.20">
    <property type="entry name" value="TonB-dependent receptor, beta-barrel domain"/>
    <property type="match status" value="1"/>
</dbReference>
<dbReference type="Pfam" id="PF00593">
    <property type="entry name" value="TonB_dep_Rec_b-barrel"/>
    <property type="match status" value="1"/>
</dbReference>
<organism evidence="18 19">
    <name type="scientific">Brenneria roseae subsp. americana</name>
    <dbReference type="NCBI Taxonomy" id="1508507"/>
    <lineage>
        <taxon>Bacteria</taxon>
        <taxon>Pseudomonadati</taxon>
        <taxon>Pseudomonadota</taxon>
        <taxon>Gammaproteobacteria</taxon>
        <taxon>Enterobacterales</taxon>
        <taxon>Pectobacteriaceae</taxon>
        <taxon>Brenneria</taxon>
    </lineage>
</organism>
<evidence type="ECO:0000256" key="15">
    <source>
        <dbReference type="SAM" id="SignalP"/>
    </source>
</evidence>
<dbReference type="GO" id="GO:0015344">
    <property type="term" value="F:siderophore uptake transmembrane transporter activity"/>
    <property type="evidence" value="ECO:0007669"/>
    <property type="project" value="TreeGrafter"/>
</dbReference>
<dbReference type="InterPro" id="IPR012910">
    <property type="entry name" value="Plug_dom"/>
</dbReference>
<dbReference type="Proteomes" id="UP000245138">
    <property type="component" value="Unassembled WGS sequence"/>
</dbReference>
<name>A0A2U1TUR1_9GAMM</name>
<evidence type="ECO:0000256" key="3">
    <source>
        <dbReference type="ARBA" id="ARBA00022448"/>
    </source>
</evidence>
<dbReference type="InterPro" id="IPR000531">
    <property type="entry name" value="Beta-barrel_TonB"/>
</dbReference>
<dbReference type="RefSeq" id="WP_109053807.1">
    <property type="nucleotide sequence ID" value="NZ_QDKJ01000005.1"/>
</dbReference>
<dbReference type="Gene3D" id="2.170.130.10">
    <property type="entry name" value="TonB-dependent receptor, plug domain"/>
    <property type="match status" value="1"/>
</dbReference>
<evidence type="ECO:0000256" key="10">
    <source>
        <dbReference type="ARBA" id="ARBA00023237"/>
    </source>
</evidence>
<feature type="short sequence motif" description="TonB C-terminal box" evidence="12">
    <location>
        <begin position="772"/>
        <end position="789"/>
    </location>
</feature>
<evidence type="ECO:0000256" key="4">
    <source>
        <dbReference type="ARBA" id="ARBA00022452"/>
    </source>
</evidence>
<evidence type="ECO:0000256" key="6">
    <source>
        <dbReference type="ARBA" id="ARBA00022729"/>
    </source>
</evidence>
<feature type="domain" description="TonB-dependent receptor plug" evidence="17">
    <location>
        <begin position="55"/>
        <end position="183"/>
    </location>
</feature>
<dbReference type="GO" id="GO:0044718">
    <property type="term" value="P:siderophore transmembrane transport"/>
    <property type="evidence" value="ECO:0007669"/>
    <property type="project" value="TreeGrafter"/>
</dbReference>
<keyword evidence="3 11" id="KW-0813">Transport</keyword>
<keyword evidence="19" id="KW-1185">Reference proteome</keyword>
<evidence type="ECO:0000256" key="7">
    <source>
        <dbReference type="ARBA" id="ARBA00023077"/>
    </source>
</evidence>
<reference evidence="18 19" key="1">
    <citation type="submission" date="2018-04" db="EMBL/GenBank/DDBJ databases">
        <title>Brenneria corticis sp.nov.</title>
        <authorList>
            <person name="Li Y."/>
        </authorList>
    </citation>
    <scope>NUCLEOTIDE SEQUENCE [LARGE SCALE GENOMIC DNA]</scope>
    <source>
        <strain evidence="18 19">LMG 27715</strain>
    </source>
</reference>
<evidence type="ECO:0000256" key="12">
    <source>
        <dbReference type="PROSITE-ProRule" id="PRU10144"/>
    </source>
</evidence>
<evidence type="ECO:0000256" key="9">
    <source>
        <dbReference type="ARBA" id="ARBA00023170"/>
    </source>
</evidence>
<evidence type="ECO:0000256" key="13">
    <source>
        <dbReference type="RuleBase" id="RU003357"/>
    </source>
</evidence>
<dbReference type="InterPro" id="IPR010917">
    <property type="entry name" value="TonB_rcpt_CS"/>
</dbReference>
<comment type="similarity">
    <text evidence="2">Belongs to the TonB-dependent receptor family. Hemoglobin/haptoglobin binding protein subfamily.</text>
</comment>